<keyword evidence="1" id="KW-0472">Membrane</keyword>
<reference evidence="2 3" key="1">
    <citation type="submission" date="2016-08" db="EMBL/GenBank/DDBJ databases">
        <authorList>
            <person name="Loux V."/>
            <person name="Rue O."/>
        </authorList>
    </citation>
    <scope>NUCLEOTIDE SEQUENCE [LARGE SCALE GENOMIC DNA]</scope>
    <source>
        <strain evidence="2 3">AFSSA_08CEB44bac</strain>
    </source>
</reference>
<evidence type="ECO:0000313" key="2">
    <source>
        <dbReference type="EMBL" id="SCL88649.1"/>
    </source>
</evidence>
<keyword evidence="1" id="KW-1133">Transmembrane helix</keyword>
<sequence>MNKNKIGIRLLNRFINLIVSYCIAFSIFAIATVLVVYGKWLYYADIHLLNIPDLANMTESEIKKNYDVLITYLSPFYEGSLQFPTLHMSAEGRIHFVDVKNILIHIQYGMCVTIIVALLGGGYMLRKRQIKFLLNGAILTIAIPVILIVPIAIDFEKSFVLFHKLLFRNDYWQFDSEKDPVINMLPETFFMHAACGILLLILGGSLLSYCLYRYVKRKFA</sequence>
<dbReference type="AlphaFoldDB" id="A0AAX2CF95"/>
<feature type="transmembrane region" description="Helical" evidence="1">
    <location>
        <begin position="102"/>
        <end position="125"/>
    </location>
</feature>
<keyword evidence="1" id="KW-0812">Transmembrane</keyword>
<feature type="transmembrane region" description="Helical" evidence="1">
    <location>
        <begin position="132"/>
        <end position="153"/>
    </location>
</feature>
<evidence type="ECO:0000313" key="3">
    <source>
        <dbReference type="Proteomes" id="UP000242164"/>
    </source>
</evidence>
<dbReference type="Proteomes" id="UP000242164">
    <property type="component" value="Unassembled WGS sequence"/>
</dbReference>
<evidence type="ECO:0000256" key="1">
    <source>
        <dbReference type="SAM" id="Phobius"/>
    </source>
</evidence>
<feature type="transmembrane region" description="Helical" evidence="1">
    <location>
        <begin position="189"/>
        <end position="212"/>
    </location>
</feature>
<feature type="transmembrane region" description="Helical" evidence="1">
    <location>
        <begin position="14"/>
        <end position="37"/>
    </location>
</feature>
<protein>
    <submittedName>
        <fullName evidence="2">Integral membrane protein TIGR01906</fullName>
    </submittedName>
</protein>
<dbReference type="RefSeq" id="WP_011984322.1">
    <property type="nucleotide sequence ID" value="NZ_CP024109.1"/>
</dbReference>
<comment type="caution">
    <text evidence="2">The sequence shown here is derived from an EMBL/GenBank/DDBJ whole genome shotgun (WGS) entry which is preliminary data.</text>
</comment>
<accession>A0AAX2CF95</accession>
<organism evidence="2 3">
    <name type="scientific">Bacillus cytotoxicus</name>
    <dbReference type="NCBI Taxonomy" id="580165"/>
    <lineage>
        <taxon>Bacteria</taxon>
        <taxon>Bacillati</taxon>
        <taxon>Bacillota</taxon>
        <taxon>Bacilli</taxon>
        <taxon>Bacillales</taxon>
        <taxon>Bacillaceae</taxon>
        <taxon>Bacillus</taxon>
        <taxon>Bacillus cereus group</taxon>
    </lineage>
</organism>
<dbReference type="Pfam" id="PF07314">
    <property type="entry name" value="Lit"/>
    <property type="match status" value="1"/>
</dbReference>
<gene>
    <name evidence="2" type="ORF">BCB44BAC_01394</name>
</gene>
<dbReference type="GeneID" id="33896599"/>
<dbReference type="NCBIfam" id="TIGR01906">
    <property type="entry name" value="integ_TIGR01906"/>
    <property type="match status" value="1"/>
</dbReference>
<name>A0AAX2CF95_9BACI</name>
<proteinExistence type="predicted"/>
<dbReference type="EMBL" id="FMIK01000019">
    <property type="protein sequence ID" value="SCL88649.1"/>
    <property type="molecule type" value="Genomic_DNA"/>
</dbReference>
<dbReference type="InterPro" id="IPR010178">
    <property type="entry name" value="Lit"/>
</dbReference>